<keyword evidence="3 5" id="KW-0808">Transferase</keyword>
<name>A0A212TP04_9BACT</name>
<dbReference type="Pfam" id="PF00535">
    <property type="entry name" value="Glycos_transf_2"/>
    <property type="match status" value="1"/>
</dbReference>
<accession>A0A212TP04</accession>
<organism evidence="5 6">
    <name type="scientific">Hymenobacter gelipurpurascens</name>
    <dbReference type="NCBI Taxonomy" id="89968"/>
    <lineage>
        <taxon>Bacteria</taxon>
        <taxon>Pseudomonadati</taxon>
        <taxon>Bacteroidota</taxon>
        <taxon>Cytophagia</taxon>
        <taxon>Cytophagales</taxon>
        <taxon>Hymenobacteraceae</taxon>
        <taxon>Hymenobacter</taxon>
    </lineage>
</organism>
<dbReference type="CDD" id="cd00761">
    <property type="entry name" value="Glyco_tranf_GTA_type"/>
    <property type="match status" value="1"/>
</dbReference>
<gene>
    <name evidence="5" type="ORF">SAMN06265337_2049</name>
</gene>
<sequence length="334" mass="38770">MCKVSVVLPVYNVSAYIKATVESLLSQTFEDFELLILDDCSADDTVAQIRSFTDPRIRLLLNPHNMGRAGTDNTALAYVRGEYIAKMDGDDICHPERLARQVAYLDQHPEINVVGSFMQNFEASTYLNRYPAHPADAQVLTLFTLPTGNPSSMMRTSLFLQQGMRYDATLRQTEDYDFCARYIRQLQIATIQEALIQYRVPLNAHKKNILRERAEVSDVVREGILREWNLKFSERELQIYNLTAMLGRPLHDIRLEEISTWFQKLLQHNEQVPLFDMLALKRGLGERWFEVCYAYTQPNFGSVRTYYKSPFASYGPISVRKRAKMWMQSLRRLK</sequence>
<dbReference type="RefSeq" id="WP_088843295.1">
    <property type="nucleotide sequence ID" value="NZ_FYEW01000001.1"/>
</dbReference>
<evidence type="ECO:0000256" key="2">
    <source>
        <dbReference type="ARBA" id="ARBA00022676"/>
    </source>
</evidence>
<protein>
    <submittedName>
        <fullName evidence="5">Glycosyl transferase family 2</fullName>
    </submittedName>
</protein>
<dbReference type="AlphaFoldDB" id="A0A212TP04"/>
<dbReference type="InterPro" id="IPR029044">
    <property type="entry name" value="Nucleotide-diphossugar_trans"/>
</dbReference>
<evidence type="ECO:0000256" key="1">
    <source>
        <dbReference type="ARBA" id="ARBA00006739"/>
    </source>
</evidence>
<evidence type="ECO:0000259" key="4">
    <source>
        <dbReference type="Pfam" id="PF00535"/>
    </source>
</evidence>
<proteinExistence type="inferred from homology"/>
<dbReference type="Gene3D" id="3.90.550.10">
    <property type="entry name" value="Spore Coat Polysaccharide Biosynthesis Protein SpsA, Chain A"/>
    <property type="match status" value="1"/>
</dbReference>
<dbReference type="InterPro" id="IPR001173">
    <property type="entry name" value="Glyco_trans_2-like"/>
</dbReference>
<dbReference type="GO" id="GO:0016757">
    <property type="term" value="F:glycosyltransferase activity"/>
    <property type="evidence" value="ECO:0007669"/>
    <property type="project" value="UniProtKB-KW"/>
</dbReference>
<dbReference type="EMBL" id="FYEW01000001">
    <property type="protein sequence ID" value="SNC67725.1"/>
    <property type="molecule type" value="Genomic_DNA"/>
</dbReference>
<keyword evidence="2" id="KW-0328">Glycosyltransferase</keyword>
<dbReference type="InterPro" id="IPR050834">
    <property type="entry name" value="Glycosyltransf_2"/>
</dbReference>
<dbReference type="PANTHER" id="PTHR43685">
    <property type="entry name" value="GLYCOSYLTRANSFERASE"/>
    <property type="match status" value="1"/>
</dbReference>
<evidence type="ECO:0000313" key="5">
    <source>
        <dbReference type="EMBL" id="SNC67725.1"/>
    </source>
</evidence>
<dbReference type="SUPFAM" id="SSF53448">
    <property type="entry name" value="Nucleotide-diphospho-sugar transferases"/>
    <property type="match status" value="1"/>
</dbReference>
<evidence type="ECO:0000256" key="3">
    <source>
        <dbReference type="ARBA" id="ARBA00022679"/>
    </source>
</evidence>
<dbReference type="Proteomes" id="UP000198131">
    <property type="component" value="Unassembled WGS sequence"/>
</dbReference>
<dbReference type="OrthoDB" id="9815829at2"/>
<keyword evidence="6" id="KW-1185">Reference proteome</keyword>
<dbReference type="PANTHER" id="PTHR43685:SF5">
    <property type="entry name" value="GLYCOSYLTRANSFERASE EPSE-RELATED"/>
    <property type="match status" value="1"/>
</dbReference>
<comment type="similarity">
    <text evidence="1">Belongs to the glycosyltransferase 2 family.</text>
</comment>
<evidence type="ECO:0000313" key="6">
    <source>
        <dbReference type="Proteomes" id="UP000198131"/>
    </source>
</evidence>
<reference evidence="6" key="1">
    <citation type="submission" date="2017-06" db="EMBL/GenBank/DDBJ databases">
        <authorList>
            <person name="Varghese N."/>
            <person name="Submissions S."/>
        </authorList>
    </citation>
    <scope>NUCLEOTIDE SEQUENCE [LARGE SCALE GENOMIC DNA]</scope>
    <source>
        <strain evidence="6">DSM 11116</strain>
    </source>
</reference>
<feature type="domain" description="Glycosyltransferase 2-like" evidence="4">
    <location>
        <begin position="5"/>
        <end position="132"/>
    </location>
</feature>